<dbReference type="InterPro" id="IPR036894">
    <property type="entry name" value="YbaB-like_sf"/>
</dbReference>
<name>A0A136KJN0_9BACT</name>
<accession>A0A136KJN0</accession>
<dbReference type="EMBL" id="JYPD01000014">
    <property type="protein sequence ID" value="KXK09632.1"/>
    <property type="molecule type" value="Genomic_DNA"/>
</dbReference>
<dbReference type="STRING" id="1617427.UZ20_WS6002000436"/>
<reference evidence="2 3" key="1">
    <citation type="submission" date="2015-02" db="EMBL/GenBank/DDBJ databases">
        <title>Improved understanding of the partial-nitritation anammox process through 23 genomes representing the majority of the microbial community.</title>
        <authorList>
            <person name="Speth D.R."/>
            <person name="In T Zandt M."/>
            <person name="Guerrero Cruz S."/>
            <person name="Jetten M.S."/>
            <person name="Dutilh B.E."/>
        </authorList>
    </citation>
    <scope>NUCLEOTIDE SEQUENCE [LARGE SCALE GENOMIC DNA]</scope>
    <source>
        <strain evidence="2">OLB21</strain>
    </source>
</reference>
<dbReference type="Gene3D" id="3.30.1310.10">
    <property type="entry name" value="Nucleoid-associated protein YbaB-like domain"/>
    <property type="match status" value="1"/>
</dbReference>
<proteinExistence type="predicted"/>
<evidence type="ECO:0000256" key="1">
    <source>
        <dbReference type="SAM" id="MobiDB-lite"/>
    </source>
</evidence>
<protein>
    <submittedName>
        <fullName evidence="2">Nucleoid-associated protein YbaB</fullName>
    </submittedName>
</protein>
<dbReference type="Proteomes" id="UP000070449">
    <property type="component" value="Unassembled WGS sequence"/>
</dbReference>
<feature type="compositionally biased region" description="Basic and acidic residues" evidence="1">
    <location>
        <begin position="78"/>
        <end position="90"/>
    </location>
</feature>
<dbReference type="InterPro" id="IPR004401">
    <property type="entry name" value="YbaB/EbfC"/>
</dbReference>
<evidence type="ECO:0000313" key="2">
    <source>
        <dbReference type="EMBL" id="KXK09632.1"/>
    </source>
</evidence>
<feature type="region of interest" description="Disordered" evidence="1">
    <location>
        <begin position="69"/>
        <end position="96"/>
    </location>
</feature>
<gene>
    <name evidence="2" type="primary">ybaB</name>
    <name evidence="2" type="ORF">UZ20_WS6002000436</name>
</gene>
<evidence type="ECO:0000313" key="3">
    <source>
        <dbReference type="Proteomes" id="UP000070449"/>
    </source>
</evidence>
<organism evidence="2 3">
    <name type="scientific">candidate division WS6 bacterium OLB21</name>
    <dbReference type="NCBI Taxonomy" id="1617427"/>
    <lineage>
        <taxon>Bacteria</taxon>
        <taxon>Candidatus Dojkabacteria</taxon>
    </lineage>
</organism>
<comment type="caution">
    <text evidence="2">The sequence shown here is derived from an EMBL/GenBank/DDBJ whole genome shotgun (WGS) entry which is preliminary data.</text>
</comment>
<dbReference type="GO" id="GO:0003677">
    <property type="term" value="F:DNA binding"/>
    <property type="evidence" value="ECO:0007669"/>
    <property type="project" value="InterPro"/>
</dbReference>
<dbReference type="Pfam" id="PF02575">
    <property type="entry name" value="YbaB_DNA_bd"/>
    <property type="match status" value="1"/>
</dbReference>
<dbReference type="AlphaFoldDB" id="A0A136KJN0"/>
<sequence length="108" mass="12215">MGGAFKQIKDIYKLQKEAREMQKKMKNIHVTGKSDDELVVVSINGTQEVEDITIEDRLLSPSEKKIISKGHKTSLKGRTKEASKGTDERYGPWPTKGHAWRISHEIAP</sequence>
<dbReference type="SUPFAM" id="SSF82607">
    <property type="entry name" value="YbaB-like"/>
    <property type="match status" value="1"/>
</dbReference>